<evidence type="ECO:0000313" key="2">
    <source>
        <dbReference type="EMBL" id="RGE67317.1"/>
    </source>
</evidence>
<reference evidence="1" key="2">
    <citation type="journal article" date="2018" name="BMC Genomics">
        <title>Whole genome sequencing and function prediction of 133 gut anaerobes isolated from chicken caecum in pure cultures.</title>
        <authorList>
            <person name="Medvecky M."/>
            <person name="Cejkova D."/>
            <person name="Polansky O."/>
            <person name="Karasova D."/>
            <person name="Kubasova T."/>
            <person name="Cizek A."/>
            <person name="Rychlik I."/>
        </authorList>
    </citation>
    <scope>NUCLEOTIDE SEQUENCE</scope>
    <source>
        <strain evidence="1">An175</strain>
    </source>
</reference>
<organism evidence="1 3">
    <name type="scientific">Anaerotruncus colihominis</name>
    <dbReference type="NCBI Taxonomy" id="169435"/>
    <lineage>
        <taxon>Bacteria</taxon>
        <taxon>Bacillati</taxon>
        <taxon>Bacillota</taxon>
        <taxon>Clostridia</taxon>
        <taxon>Eubacteriales</taxon>
        <taxon>Oscillospiraceae</taxon>
        <taxon>Anaerotruncus</taxon>
    </lineage>
</organism>
<evidence type="ECO:0000313" key="4">
    <source>
        <dbReference type="Proteomes" id="UP000260828"/>
    </source>
</evidence>
<reference evidence="3" key="1">
    <citation type="submission" date="2017-04" db="EMBL/GenBank/DDBJ databases">
        <title>Function of individual gut microbiota members based on whole genome sequencing of pure cultures obtained from chicken caecum.</title>
        <authorList>
            <person name="Medvecky M."/>
            <person name="Cejkova D."/>
            <person name="Polansky O."/>
            <person name="Karasova D."/>
            <person name="Kubasova T."/>
            <person name="Cizek A."/>
            <person name="Rychlik I."/>
        </authorList>
    </citation>
    <scope>NUCLEOTIDE SEQUENCE [LARGE SCALE GENOMIC DNA]</scope>
    <source>
        <strain evidence="3">An175</strain>
    </source>
</reference>
<name>A0A1Y4MSZ0_9FIRM</name>
<dbReference type="Proteomes" id="UP000196386">
    <property type="component" value="Unassembled WGS sequence"/>
</dbReference>
<sequence>MILLYVFRACLKIEKVQDYPHKKTVVPIFQTAKINGAAYAASHWESAIHFHSIAYGDINSIAFL</sequence>
<dbReference type="Proteomes" id="UP000260828">
    <property type="component" value="Unassembled WGS sequence"/>
</dbReference>
<evidence type="ECO:0000313" key="1">
    <source>
        <dbReference type="EMBL" id="OUP67681.1"/>
    </source>
</evidence>
<reference evidence="2 4" key="3">
    <citation type="submission" date="2018-08" db="EMBL/GenBank/DDBJ databases">
        <title>A genome reference for cultivated species of the human gut microbiota.</title>
        <authorList>
            <person name="Zou Y."/>
            <person name="Xue W."/>
            <person name="Luo G."/>
        </authorList>
    </citation>
    <scope>NUCLEOTIDE SEQUENCE [LARGE SCALE GENOMIC DNA]</scope>
    <source>
        <strain evidence="2 4">TF05-12AC</strain>
    </source>
</reference>
<dbReference type="EMBL" id="QVME01000005">
    <property type="protein sequence ID" value="RGE67317.1"/>
    <property type="molecule type" value="Genomic_DNA"/>
</dbReference>
<accession>A0A1Y4MSZ0</accession>
<evidence type="ECO:0000313" key="3">
    <source>
        <dbReference type="Proteomes" id="UP000196386"/>
    </source>
</evidence>
<dbReference type="AlphaFoldDB" id="A0A1Y4MSZ0"/>
<dbReference type="EMBL" id="NFKP01000028">
    <property type="protein sequence ID" value="OUP67681.1"/>
    <property type="molecule type" value="Genomic_DNA"/>
</dbReference>
<comment type="caution">
    <text evidence="1">The sequence shown here is derived from an EMBL/GenBank/DDBJ whole genome shotgun (WGS) entry which is preliminary data.</text>
</comment>
<proteinExistence type="predicted"/>
<gene>
    <name evidence="1" type="ORF">B5F11_16950</name>
    <name evidence="2" type="ORF">DXC40_10965</name>
</gene>
<protein>
    <submittedName>
        <fullName evidence="1">Uncharacterized protein</fullName>
    </submittedName>
</protein>